<dbReference type="RefSeq" id="WP_053412311.1">
    <property type="nucleotide sequence ID" value="NZ_CP006841.1"/>
</dbReference>
<name>A0A0K2H3C9_9CORY</name>
<accession>A0A0K2H3C9</accession>
<dbReference type="STRING" id="1408189.CLAC_07255"/>
<evidence type="ECO:0000313" key="1">
    <source>
        <dbReference type="EMBL" id="ALA68544.1"/>
    </source>
</evidence>
<protein>
    <submittedName>
        <fullName evidence="1">Uncharacterized protein</fullName>
    </submittedName>
</protein>
<evidence type="ECO:0000313" key="2">
    <source>
        <dbReference type="Proteomes" id="UP000058446"/>
    </source>
</evidence>
<proteinExistence type="predicted"/>
<keyword evidence="2" id="KW-1185">Reference proteome</keyword>
<sequence>MAILQNATTVRVAGSAVTAVYAGTRKVWPSRKIIGYKVGAAVTSRARYIDQVATLNGEETKLAPYVGMRDLRIRARGSAASLPVSSISAEAPYGIIEVQGNVIQIGIKNRTVVELLVPVYG</sequence>
<reference evidence="1 2" key="1">
    <citation type="submission" date="2013-10" db="EMBL/GenBank/DDBJ databases">
        <title>Complete genome sequence of Corynebacterium lactis DSM 45799(T), isolated from raw cow milk.</title>
        <authorList>
            <person name="Ruckert C."/>
            <person name="Albersmeier A."/>
            <person name="Lipski A."/>
            <person name="Kalinowski J."/>
        </authorList>
    </citation>
    <scope>NUCLEOTIDE SEQUENCE [LARGE SCALE GENOMIC DNA]</scope>
    <source>
        <strain evidence="1 2">RW2-5</strain>
    </source>
</reference>
<gene>
    <name evidence="1" type="ORF">CLAC_07255</name>
</gene>
<dbReference type="EMBL" id="CP006841">
    <property type="protein sequence ID" value="ALA68544.1"/>
    <property type="molecule type" value="Genomic_DNA"/>
</dbReference>
<organism evidence="1 2">
    <name type="scientific">Corynebacterium lactis RW2-5</name>
    <dbReference type="NCBI Taxonomy" id="1408189"/>
    <lineage>
        <taxon>Bacteria</taxon>
        <taxon>Bacillati</taxon>
        <taxon>Actinomycetota</taxon>
        <taxon>Actinomycetes</taxon>
        <taxon>Mycobacteriales</taxon>
        <taxon>Corynebacteriaceae</taxon>
        <taxon>Corynebacterium</taxon>
    </lineage>
</organism>
<dbReference type="KEGG" id="clw:CLAC_07255"/>
<dbReference type="AlphaFoldDB" id="A0A0K2H3C9"/>
<dbReference type="Proteomes" id="UP000058446">
    <property type="component" value="Chromosome"/>
</dbReference>
<dbReference type="PATRIC" id="fig|1408189.4.peg.1453"/>